<dbReference type="OrthoDB" id="3182121at2"/>
<reference evidence="3 4" key="1">
    <citation type="submission" date="2018-04" db="EMBL/GenBank/DDBJ databases">
        <title>Novel species isolated from glacier.</title>
        <authorList>
            <person name="Liu Q."/>
            <person name="Xin Y.-H."/>
        </authorList>
    </citation>
    <scope>NUCLEOTIDE SEQUENCE [LARGE SCALE GENOMIC DNA]</scope>
    <source>
        <strain evidence="3 4">GT1R17</strain>
    </source>
</reference>
<accession>A0A2T5MG90</accession>
<protein>
    <recommendedName>
        <fullName evidence="5">DNA-binding protein</fullName>
    </recommendedName>
</protein>
<proteinExistence type="predicted"/>
<dbReference type="Gene3D" id="6.10.30.10">
    <property type="match status" value="1"/>
</dbReference>
<dbReference type="Proteomes" id="UP000244248">
    <property type="component" value="Unassembled WGS sequence"/>
</dbReference>
<evidence type="ECO:0008006" key="5">
    <source>
        <dbReference type="Google" id="ProtNLM"/>
    </source>
</evidence>
<dbReference type="InterPro" id="IPR002878">
    <property type="entry name" value="ChsH2_C"/>
</dbReference>
<dbReference type="EMBL" id="QANS01000003">
    <property type="protein sequence ID" value="PTU31597.1"/>
    <property type="molecule type" value="Genomic_DNA"/>
</dbReference>
<evidence type="ECO:0000313" key="3">
    <source>
        <dbReference type="EMBL" id="PTU31597.1"/>
    </source>
</evidence>
<dbReference type="InterPro" id="IPR052513">
    <property type="entry name" value="Thioester_dehydratase-like"/>
</dbReference>
<dbReference type="PANTHER" id="PTHR34075">
    <property type="entry name" value="BLR3430 PROTEIN"/>
    <property type="match status" value="1"/>
</dbReference>
<feature type="domain" description="ChsH2 C-terminal OB-fold" evidence="1">
    <location>
        <begin position="69"/>
        <end position="131"/>
    </location>
</feature>
<dbReference type="SUPFAM" id="SSF50249">
    <property type="entry name" value="Nucleic acid-binding proteins"/>
    <property type="match status" value="1"/>
</dbReference>
<keyword evidence="4" id="KW-1185">Reference proteome</keyword>
<dbReference type="InterPro" id="IPR012340">
    <property type="entry name" value="NA-bd_OB-fold"/>
</dbReference>
<dbReference type="InterPro" id="IPR022002">
    <property type="entry name" value="ChsH2_Znr"/>
</dbReference>
<feature type="domain" description="ChsH2 rubredoxin-like zinc ribbon" evidence="2">
    <location>
        <begin position="32"/>
        <end position="64"/>
    </location>
</feature>
<sequence length="148" mass="16606">MTTPTEAAPAAPAAPKPIRLAPIVTPDAKDFWEAADREEFIGEKCSDCDKFRFPPRPMCPFCHSLKREYVKLSGYGTVHSWTVPRHPPPFGFREAPIVAVIELQEGTRFVSNVVGVKIEDVKQNMEVEVLFEATMGNHKVPVFKPRTK</sequence>
<dbReference type="RefSeq" id="WP_107940143.1">
    <property type="nucleotide sequence ID" value="NZ_QANS01000003.1"/>
</dbReference>
<dbReference type="Pfam" id="PF12172">
    <property type="entry name" value="zf-ChsH2"/>
    <property type="match status" value="1"/>
</dbReference>
<organism evidence="3 4">
    <name type="scientific">Stenotrophobium rhamnosiphilum</name>
    <dbReference type="NCBI Taxonomy" id="2029166"/>
    <lineage>
        <taxon>Bacteria</taxon>
        <taxon>Pseudomonadati</taxon>
        <taxon>Pseudomonadota</taxon>
        <taxon>Gammaproteobacteria</taxon>
        <taxon>Nevskiales</taxon>
        <taxon>Nevskiaceae</taxon>
        <taxon>Stenotrophobium</taxon>
    </lineage>
</organism>
<evidence type="ECO:0000313" key="4">
    <source>
        <dbReference type="Proteomes" id="UP000244248"/>
    </source>
</evidence>
<dbReference type="PANTHER" id="PTHR34075:SF5">
    <property type="entry name" value="BLR3430 PROTEIN"/>
    <property type="match status" value="1"/>
</dbReference>
<evidence type="ECO:0000259" key="1">
    <source>
        <dbReference type="Pfam" id="PF01796"/>
    </source>
</evidence>
<gene>
    <name evidence="3" type="ORF">CJD38_09760</name>
</gene>
<dbReference type="AlphaFoldDB" id="A0A2T5MG90"/>
<dbReference type="Pfam" id="PF01796">
    <property type="entry name" value="OB_ChsH2_C"/>
    <property type="match status" value="1"/>
</dbReference>
<name>A0A2T5MG90_9GAMM</name>
<evidence type="ECO:0000259" key="2">
    <source>
        <dbReference type="Pfam" id="PF12172"/>
    </source>
</evidence>
<comment type="caution">
    <text evidence="3">The sequence shown here is derived from an EMBL/GenBank/DDBJ whole genome shotgun (WGS) entry which is preliminary data.</text>
</comment>